<dbReference type="PANTHER" id="PTHR15929:SF0">
    <property type="entry name" value="STORE-OPERATED CALCIUM ENTRY-ASSOCIATED REGULATORY FACTOR"/>
    <property type="match status" value="1"/>
</dbReference>
<dbReference type="GO" id="GO:0005789">
    <property type="term" value="C:endoplasmic reticulum membrane"/>
    <property type="evidence" value="ECO:0007669"/>
    <property type="project" value="UniProtKB-SubCell"/>
</dbReference>
<organism evidence="14 15">
    <name type="scientific">Macrostomum lignano</name>
    <dbReference type="NCBI Taxonomy" id="282301"/>
    <lineage>
        <taxon>Eukaryota</taxon>
        <taxon>Metazoa</taxon>
        <taxon>Spiralia</taxon>
        <taxon>Lophotrochozoa</taxon>
        <taxon>Platyhelminthes</taxon>
        <taxon>Rhabditophora</taxon>
        <taxon>Macrostomorpha</taxon>
        <taxon>Macrostomida</taxon>
        <taxon>Macrostomidae</taxon>
        <taxon>Macrostomum</taxon>
    </lineage>
</organism>
<evidence type="ECO:0000256" key="5">
    <source>
        <dbReference type="ARBA" id="ARBA00022568"/>
    </source>
</evidence>
<evidence type="ECO:0000256" key="7">
    <source>
        <dbReference type="ARBA" id="ARBA00022729"/>
    </source>
</evidence>
<evidence type="ECO:0000256" key="1">
    <source>
        <dbReference type="ARBA" id="ARBA00004115"/>
    </source>
</evidence>
<dbReference type="Pfam" id="PF06682">
    <property type="entry name" value="SARAF"/>
    <property type="match status" value="1"/>
</dbReference>
<keyword evidence="4" id="KW-0813">Transport</keyword>
<dbReference type="Proteomes" id="UP000095280">
    <property type="component" value="Unplaced"/>
</dbReference>
<dbReference type="GO" id="GO:0006816">
    <property type="term" value="P:calcium ion transport"/>
    <property type="evidence" value="ECO:0007669"/>
    <property type="project" value="UniProtKB-KW"/>
</dbReference>
<evidence type="ECO:0000256" key="3">
    <source>
        <dbReference type="ARBA" id="ARBA00016584"/>
    </source>
</evidence>
<evidence type="ECO:0000256" key="2">
    <source>
        <dbReference type="ARBA" id="ARBA00006833"/>
    </source>
</evidence>
<evidence type="ECO:0000256" key="12">
    <source>
        <dbReference type="ARBA" id="ARBA00023136"/>
    </source>
</evidence>
<evidence type="ECO:0000256" key="4">
    <source>
        <dbReference type="ARBA" id="ARBA00022448"/>
    </source>
</evidence>
<dbReference type="GO" id="GO:2001256">
    <property type="term" value="P:regulation of store-operated calcium entry"/>
    <property type="evidence" value="ECO:0007669"/>
    <property type="project" value="InterPro"/>
</dbReference>
<keyword evidence="10" id="KW-1133">Transmembrane helix</keyword>
<reference evidence="15" key="1">
    <citation type="submission" date="2016-11" db="UniProtKB">
        <authorList>
            <consortium name="WormBaseParasite"/>
        </authorList>
    </citation>
    <scope>IDENTIFICATION</scope>
</reference>
<sequence>MNKTIVLLLAVFAYLQSGFCQELQQKILISSVSTITLREGKFTTGRRLAPVPQLRCVSGRAPCQSQSLPSVVQCYNKGSDGLSIQWRCEAQMSKRLKFDTIQVSCEGYDHPNDPYILAGSCGLTYSLRWSGRRRHRKHGIHGHLFRRVHIVNPMVSVLTGLLAFTVVVAMLALVFKLFRSRRHRYHRVYTAEEGPPPPPPPSHYGYHHSGGSGPGFWSGAAMGGMTGYMMGSAASAPHHFGGHSAPCEVAYESDFVVGGDSGSAFSDDDIGSAVGFGSGWNR</sequence>
<evidence type="ECO:0000256" key="10">
    <source>
        <dbReference type="ARBA" id="ARBA00022989"/>
    </source>
</evidence>
<evidence type="ECO:0000313" key="14">
    <source>
        <dbReference type="Proteomes" id="UP000095280"/>
    </source>
</evidence>
<evidence type="ECO:0000256" key="13">
    <source>
        <dbReference type="ARBA" id="ARBA00031116"/>
    </source>
</evidence>
<evidence type="ECO:0000256" key="8">
    <source>
        <dbReference type="ARBA" id="ARBA00022824"/>
    </source>
</evidence>
<name>A0A1I8HZC3_9PLAT</name>
<dbReference type="OrthoDB" id="20303at2759"/>
<comment type="subcellular location">
    <subcellularLocation>
        <location evidence="1">Endoplasmic reticulum membrane</location>
        <topology evidence="1">Single-pass type I membrane protein</topology>
    </subcellularLocation>
</comment>
<keyword evidence="12" id="KW-0472">Membrane</keyword>
<dbReference type="AlphaFoldDB" id="A0A1I8HZC3"/>
<keyword evidence="14" id="KW-1185">Reference proteome</keyword>
<keyword evidence="6" id="KW-0812">Transmembrane</keyword>
<dbReference type="InterPro" id="IPR009567">
    <property type="entry name" value="SARAF"/>
</dbReference>
<comment type="similarity">
    <text evidence="2">Belongs to the SARAF family.</text>
</comment>
<evidence type="ECO:0000256" key="9">
    <source>
        <dbReference type="ARBA" id="ARBA00022837"/>
    </source>
</evidence>
<proteinExistence type="inferred from homology"/>
<dbReference type="WBParaSite" id="maker-uti_cns_0008934-snap-gene-0.4-mRNA-1">
    <property type="protein sequence ID" value="maker-uti_cns_0008934-snap-gene-0.4-mRNA-1"/>
    <property type="gene ID" value="maker-uti_cns_0008934-snap-gene-0.4"/>
</dbReference>
<protein>
    <recommendedName>
        <fullName evidence="3">Store-operated calcium entry-associated regulatory factor</fullName>
    </recommendedName>
    <alternativeName>
        <fullName evidence="13">Transmembrane protein 66</fullName>
    </alternativeName>
</protein>
<dbReference type="PANTHER" id="PTHR15929">
    <property type="entry name" value="STORE-OPERATED CALCIUM ENTRY-ASSOCIATED REGULATORY FACTOR"/>
    <property type="match status" value="1"/>
</dbReference>
<accession>A0A1I8HZC3</accession>
<keyword evidence="8" id="KW-0256">Endoplasmic reticulum</keyword>
<keyword evidence="11" id="KW-0406">Ion transport</keyword>
<keyword evidence="5" id="KW-0109">Calcium transport</keyword>
<evidence type="ECO:0000256" key="6">
    <source>
        <dbReference type="ARBA" id="ARBA00022692"/>
    </source>
</evidence>
<dbReference type="STRING" id="282301.A0A1I8HZC3"/>
<keyword evidence="7" id="KW-0732">Signal</keyword>
<keyword evidence="9" id="KW-0106">Calcium</keyword>
<evidence type="ECO:0000313" key="15">
    <source>
        <dbReference type="WBParaSite" id="maker-uti_cns_0008934-snap-gene-0.4-mRNA-1"/>
    </source>
</evidence>
<evidence type="ECO:0000256" key="11">
    <source>
        <dbReference type="ARBA" id="ARBA00023065"/>
    </source>
</evidence>